<dbReference type="GO" id="GO:1905202">
    <property type="term" value="C:methylcrotonoyl-CoA carboxylase complex"/>
    <property type="evidence" value="ECO:0007669"/>
    <property type="project" value="TreeGrafter"/>
</dbReference>
<accession>A0AAD5XIE5</accession>
<dbReference type="GO" id="GO:0006552">
    <property type="term" value="P:L-leucine catabolic process"/>
    <property type="evidence" value="ECO:0007669"/>
    <property type="project" value="TreeGrafter"/>
</dbReference>
<dbReference type="Proteomes" id="UP001211907">
    <property type="component" value="Unassembled WGS sequence"/>
</dbReference>
<keyword evidence="4" id="KW-1185">Reference proteome</keyword>
<evidence type="ECO:0000259" key="2">
    <source>
        <dbReference type="Pfam" id="PF01039"/>
    </source>
</evidence>
<dbReference type="EMBL" id="JADGJH010000409">
    <property type="protein sequence ID" value="KAJ3129799.1"/>
    <property type="molecule type" value="Genomic_DNA"/>
</dbReference>
<dbReference type="SUPFAM" id="SSF52096">
    <property type="entry name" value="ClpP/crotonase"/>
    <property type="match status" value="1"/>
</dbReference>
<reference evidence="3" key="1">
    <citation type="submission" date="2020-05" db="EMBL/GenBank/DDBJ databases">
        <title>Phylogenomic resolution of chytrid fungi.</title>
        <authorList>
            <person name="Stajich J.E."/>
            <person name="Amses K."/>
            <person name="Simmons R."/>
            <person name="Seto K."/>
            <person name="Myers J."/>
            <person name="Bonds A."/>
            <person name="Quandt C.A."/>
            <person name="Barry K."/>
            <person name="Liu P."/>
            <person name="Grigoriev I."/>
            <person name="Longcore J.E."/>
            <person name="James T.Y."/>
        </authorList>
    </citation>
    <scope>NUCLEOTIDE SEQUENCE</scope>
    <source>
        <strain evidence="3">JEL0513</strain>
    </source>
</reference>
<protein>
    <submittedName>
        <fullName evidence="3">Methylcrotonoyl-CoA carboxylase beta chain, mitochondrial</fullName>
    </submittedName>
</protein>
<comment type="similarity">
    <text evidence="1">Belongs to the AccD/PCCB family.</text>
</comment>
<dbReference type="Gene3D" id="3.90.226.10">
    <property type="entry name" value="2-enoyl-CoA Hydratase, Chain A, domain 1"/>
    <property type="match status" value="1"/>
</dbReference>
<dbReference type="PANTHER" id="PTHR22855">
    <property type="entry name" value="ACETYL, PROPIONYL, PYRUVATE, AND GLUTACONYL CARBOXYLASE-RELATED"/>
    <property type="match status" value="1"/>
</dbReference>
<dbReference type="Pfam" id="PF01039">
    <property type="entry name" value="Carboxyl_trans"/>
    <property type="match status" value="1"/>
</dbReference>
<comment type="caution">
    <text evidence="3">The sequence shown here is derived from an EMBL/GenBank/DDBJ whole genome shotgun (WGS) entry which is preliminary data.</text>
</comment>
<dbReference type="InterPro" id="IPR029045">
    <property type="entry name" value="ClpP/crotonase-like_dom_sf"/>
</dbReference>
<dbReference type="InterPro" id="IPR034733">
    <property type="entry name" value="AcCoA_carboxyl_beta"/>
</dbReference>
<evidence type="ECO:0000256" key="1">
    <source>
        <dbReference type="ARBA" id="ARBA00006102"/>
    </source>
</evidence>
<sequence length="202" mass="22053">MFRKIVGVSAVQRHAAQRFTAIFAINFRAFTGFTGLEAAPVIENSIDTSSDVFKENASRMASLVLDLQAQAARIRLGGGEEARKRHLSRNKLLPRDRIDQLLDAGSPFLELSQFAGYKLYSDDVPAGGIITGIGRVSGVECIIVANDSTVKGGTYYPREILVFNDFMKSVDSGGANLPNQADVFPDKEHFGRIFYNQATMSG</sequence>
<evidence type="ECO:0000313" key="3">
    <source>
        <dbReference type="EMBL" id="KAJ3129799.1"/>
    </source>
</evidence>
<feature type="domain" description="Acetyl-coenzyme A carboxylase carboxyl transferase subunit beta" evidence="2">
    <location>
        <begin position="86"/>
        <end position="202"/>
    </location>
</feature>
<dbReference type="PANTHER" id="PTHR22855:SF13">
    <property type="entry name" value="METHYLCROTONOYL-COA CARBOXYLASE BETA CHAIN, MITOCHONDRIAL"/>
    <property type="match status" value="1"/>
</dbReference>
<evidence type="ECO:0000313" key="4">
    <source>
        <dbReference type="Proteomes" id="UP001211907"/>
    </source>
</evidence>
<proteinExistence type="inferred from homology"/>
<name>A0AAD5XIE5_9FUNG</name>
<gene>
    <name evidence="3" type="primary">MCCC2_2</name>
    <name evidence="3" type="ORF">HK100_008416</name>
</gene>
<organism evidence="3 4">
    <name type="scientific">Physocladia obscura</name>
    <dbReference type="NCBI Taxonomy" id="109957"/>
    <lineage>
        <taxon>Eukaryota</taxon>
        <taxon>Fungi</taxon>
        <taxon>Fungi incertae sedis</taxon>
        <taxon>Chytridiomycota</taxon>
        <taxon>Chytridiomycota incertae sedis</taxon>
        <taxon>Chytridiomycetes</taxon>
        <taxon>Chytridiales</taxon>
        <taxon>Chytriomycetaceae</taxon>
        <taxon>Physocladia</taxon>
    </lineage>
</organism>
<dbReference type="AlphaFoldDB" id="A0AAD5XIE5"/>
<feature type="non-terminal residue" evidence="3">
    <location>
        <position position="202"/>
    </location>
</feature>
<dbReference type="InterPro" id="IPR045190">
    <property type="entry name" value="MCCB/AccD1-like"/>
</dbReference>
<dbReference type="GO" id="GO:0004485">
    <property type="term" value="F:methylcrotonoyl-CoA carboxylase activity"/>
    <property type="evidence" value="ECO:0007669"/>
    <property type="project" value="TreeGrafter"/>
</dbReference>
<dbReference type="GO" id="GO:0005739">
    <property type="term" value="C:mitochondrion"/>
    <property type="evidence" value="ECO:0007669"/>
    <property type="project" value="TreeGrafter"/>
</dbReference>